<comment type="caution">
    <text evidence="1">The sequence shown here is derived from an EMBL/GenBank/DDBJ whole genome shotgun (WGS) entry which is preliminary data.</text>
</comment>
<dbReference type="AlphaFoldDB" id="A0ABD3GT77"/>
<evidence type="ECO:0000313" key="2">
    <source>
        <dbReference type="Proteomes" id="UP001633002"/>
    </source>
</evidence>
<evidence type="ECO:0000313" key="1">
    <source>
        <dbReference type="EMBL" id="KAL3681876.1"/>
    </source>
</evidence>
<dbReference type="EMBL" id="JBJQOH010000007">
    <property type="protein sequence ID" value="KAL3681876.1"/>
    <property type="molecule type" value="Genomic_DNA"/>
</dbReference>
<protein>
    <submittedName>
        <fullName evidence="1">Uncharacterized protein</fullName>
    </submittedName>
</protein>
<proteinExistence type="predicted"/>
<accession>A0ABD3GT77</accession>
<gene>
    <name evidence="1" type="ORF">R1sor_024832</name>
</gene>
<keyword evidence="2" id="KW-1185">Reference proteome</keyword>
<organism evidence="1 2">
    <name type="scientific">Riccia sorocarpa</name>
    <dbReference type="NCBI Taxonomy" id="122646"/>
    <lineage>
        <taxon>Eukaryota</taxon>
        <taxon>Viridiplantae</taxon>
        <taxon>Streptophyta</taxon>
        <taxon>Embryophyta</taxon>
        <taxon>Marchantiophyta</taxon>
        <taxon>Marchantiopsida</taxon>
        <taxon>Marchantiidae</taxon>
        <taxon>Marchantiales</taxon>
        <taxon>Ricciaceae</taxon>
        <taxon>Riccia</taxon>
    </lineage>
</organism>
<sequence>MLSHNYSVVMKKKNSGEPGHPGREWLVLWDNGLKSVRKLLDDISGNKGEGNGNQIIDALKKIGLLSFIGTVFVWQDLEICKQFVLHWSQKTTTTRVNDVEIDVSFDTFMEATGLQCEEHTVISEDADRRAEASDNASVLMAMMVERLTNKSGVSLDDFKGSWLQDLLLLLRNTTWMQSNLEKKHLSPSLLRYVSEALNGKRLRLGKLIHDKFACEIARLHHASPLGEHPKNVVTTSVGPVICCLYAHAVLTRSLASLDVLPSFAGKEKVSMKVSIEFRHEETSEIIYKGERRVPQKSEEESCVKEETVSGMPAKLSSRSRQVTSYSQLHHLAKRRRMQESVPASSLPRDSSTIEGWAAKVLELECTIARQNSELAQCRLRLFKEGATCCLRCRNQI</sequence>
<name>A0ABD3GT77_9MARC</name>
<dbReference type="Proteomes" id="UP001633002">
    <property type="component" value="Unassembled WGS sequence"/>
</dbReference>
<reference evidence="1 2" key="1">
    <citation type="submission" date="2024-09" db="EMBL/GenBank/DDBJ databases">
        <title>Chromosome-scale assembly of Riccia sorocarpa.</title>
        <authorList>
            <person name="Paukszto L."/>
        </authorList>
    </citation>
    <scope>NUCLEOTIDE SEQUENCE [LARGE SCALE GENOMIC DNA]</scope>
    <source>
        <strain evidence="1">LP-2024</strain>
        <tissue evidence="1">Aerial parts of the thallus</tissue>
    </source>
</reference>